<keyword evidence="3" id="KW-0012">Acyltransferase</keyword>
<dbReference type="PANTHER" id="PTHR34180:SF1">
    <property type="entry name" value="BETA-ALANYL-DOPAMINE_CARCININE HYDROLASE"/>
    <property type="match status" value="1"/>
</dbReference>
<dbReference type="InterPro" id="IPR047801">
    <property type="entry name" value="Peptidase_C45"/>
</dbReference>
<dbReference type="InterPro" id="IPR047794">
    <property type="entry name" value="C45_proenzyme-like"/>
</dbReference>
<dbReference type="NCBIfam" id="NF040521">
    <property type="entry name" value="C45_proenzyme"/>
    <property type="match status" value="1"/>
</dbReference>
<dbReference type="Gene3D" id="3.60.60.10">
    <property type="entry name" value="Penicillin V Acylase, Chain A"/>
    <property type="match status" value="1"/>
</dbReference>
<feature type="domain" description="Peptidase C45 hydrolase" evidence="2">
    <location>
        <begin position="130"/>
        <end position="274"/>
    </location>
</feature>
<dbReference type="EMBL" id="JBHTIK010000002">
    <property type="protein sequence ID" value="MFD0847831.1"/>
    <property type="molecule type" value="Genomic_DNA"/>
</dbReference>
<dbReference type="InterPro" id="IPR005079">
    <property type="entry name" value="Peptidase_C45_hydrolase"/>
</dbReference>
<feature type="region of interest" description="Disordered" evidence="1">
    <location>
        <begin position="1"/>
        <end position="20"/>
    </location>
</feature>
<proteinExistence type="predicted"/>
<sequence>MSAPLRKISISGDGRTRGRQHGEELRDLVHAHQARWADSMRADLDMPVDAYLARLFGETRFLPAIERHTPDLLEEVRGIAEGAGADFGVTLARQLSDEEPWFRRKIKLETTAGRGCTAIGVDVGSDAPTLIAQNMDMPKWCDGHQILVDVDDHVSGTRALVFTLAGKLSLNGLNAHGVGICCNGMSQLDHAIDGLPEDFVVRGFLTRKSLEEGLGFMRSIRHASGQNYVVGGPGGRAIDIEVSADRVVEWRPDADAQMVFHTNHPLANGDQTIYRQQADGLDEAMRRRLFYGTSHLRMAVLGARFTAPYDRIDMDGIRAALSDHNGPVCRHGEVEGMTDHYTIGCMIMELDALPRLHIAPGPPCETPFETHGFA</sequence>
<gene>
    <name evidence="3" type="ORF">ACFQ00_05790</name>
</gene>
<dbReference type="Pfam" id="PF03417">
    <property type="entry name" value="AAT"/>
    <property type="match status" value="1"/>
</dbReference>
<dbReference type="RefSeq" id="WP_381487517.1">
    <property type="nucleotide sequence ID" value="NZ_JBHTIK010000002.1"/>
</dbReference>
<name>A0ABW3C2C7_SPHXN</name>
<evidence type="ECO:0000313" key="3">
    <source>
        <dbReference type="EMBL" id="MFD0847831.1"/>
    </source>
</evidence>
<dbReference type="PANTHER" id="PTHR34180">
    <property type="entry name" value="PEPTIDASE C45"/>
    <property type="match status" value="1"/>
</dbReference>
<keyword evidence="4" id="KW-1185">Reference proteome</keyword>
<comment type="caution">
    <text evidence="3">The sequence shown here is derived from an EMBL/GenBank/DDBJ whole genome shotgun (WGS) entry which is preliminary data.</text>
</comment>
<protein>
    <submittedName>
        <fullName evidence="3">C45 family autoproteolytic acyltransferase/hydrolase</fullName>
    </submittedName>
</protein>
<dbReference type="Proteomes" id="UP001597124">
    <property type="component" value="Unassembled WGS sequence"/>
</dbReference>
<accession>A0ABW3C2C7</accession>
<evidence type="ECO:0000256" key="1">
    <source>
        <dbReference type="SAM" id="MobiDB-lite"/>
    </source>
</evidence>
<dbReference type="GO" id="GO:0016746">
    <property type="term" value="F:acyltransferase activity"/>
    <property type="evidence" value="ECO:0007669"/>
    <property type="project" value="UniProtKB-KW"/>
</dbReference>
<keyword evidence="3" id="KW-0808">Transferase</keyword>
<organism evidence="3 4">
    <name type="scientific">Sphingosinicella xenopeptidilytica</name>
    <dbReference type="NCBI Taxonomy" id="364098"/>
    <lineage>
        <taxon>Bacteria</taxon>
        <taxon>Pseudomonadati</taxon>
        <taxon>Pseudomonadota</taxon>
        <taxon>Alphaproteobacteria</taxon>
        <taxon>Sphingomonadales</taxon>
        <taxon>Sphingosinicellaceae</taxon>
        <taxon>Sphingosinicella</taxon>
    </lineage>
</organism>
<reference evidence="4" key="1">
    <citation type="journal article" date="2019" name="Int. J. Syst. Evol. Microbiol.">
        <title>The Global Catalogue of Microorganisms (GCM) 10K type strain sequencing project: providing services to taxonomists for standard genome sequencing and annotation.</title>
        <authorList>
            <consortium name="The Broad Institute Genomics Platform"/>
            <consortium name="The Broad Institute Genome Sequencing Center for Infectious Disease"/>
            <person name="Wu L."/>
            <person name="Ma J."/>
        </authorList>
    </citation>
    <scope>NUCLEOTIDE SEQUENCE [LARGE SCALE GENOMIC DNA]</scope>
    <source>
        <strain evidence="4">CCUG 52537</strain>
    </source>
</reference>
<dbReference type="Gene3D" id="1.10.10.2120">
    <property type="match status" value="1"/>
</dbReference>
<evidence type="ECO:0000259" key="2">
    <source>
        <dbReference type="Pfam" id="PF03417"/>
    </source>
</evidence>
<evidence type="ECO:0000313" key="4">
    <source>
        <dbReference type="Proteomes" id="UP001597124"/>
    </source>
</evidence>